<organism evidence="1 2">
    <name type="scientific">Chondromyces apiculatus DSM 436</name>
    <dbReference type="NCBI Taxonomy" id="1192034"/>
    <lineage>
        <taxon>Bacteria</taxon>
        <taxon>Pseudomonadati</taxon>
        <taxon>Myxococcota</taxon>
        <taxon>Polyangia</taxon>
        <taxon>Polyangiales</taxon>
        <taxon>Polyangiaceae</taxon>
        <taxon>Chondromyces</taxon>
    </lineage>
</organism>
<dbReference type="RefSeq" id="WP_044248466.1">
    <property type="nucleotide sequence ID" value="NZ_ASRX01000069.1"/>
</dbReference>
<dbReference type="Proteomes" id="UP000019678">
    <property type="component" value="Unassembled WGS sequence"/>
</dbReference>
<comment type="caution">
    <text evidence="1">The sequence shown here is derived from an EMBL/GenBank/DDBJ whole genome shotgun (WGS) entry which is preliminary data.</text>
</comment>
<dbReference type="AlphaFoldDB" id="A0A017SY46"/>
<proteinExistence type="predicted"/>
<keyword evidence="2" id="KW-1185">Reference proteome</keyword>
<sequence length="222" mass="22274">MISHTIEVPSSAIAGAAVQIDDLGPEKTVYFKGGADQVFLELSPDGSTWYRHPDLTFANTPPPRALKVDATHARAVRATGSGGTISMAVVGVEGGAIQGSPLTFARGPDGSAGATQPAMPIGMVSSPRHVTAVTLLPGGALTANATNFATLTLTAYSSAGTLRGTVATLTTETGSWTSLVPVNMPLGAVVALQQGDSLALSIAKAGTGVVVPLATFTVHLGA</sequence>
<dbReference type="STRING" id="1192034.CAP_7656"/>
<protein>
    <submittedName>
        <fullName evidence="1">Uncharacterized protein</fullName>
    </submittedName>
</protein>
<reference evidence="1 2" key="1">
    <citation type="submission" date="2013-05" db="EMBL/GenBank/DDBJ databases">
        <title>Genome assembly of Chondromyces apiculatus DSM 436.</title>
        <authorList>
            <person name="Sharma G."/>
            <person name="Khatri I."/>
            <person name="Kaur C."/>
            <person name="Mayilraj S."/>
            <person name="Subramanian S."/>
        </authorList>
    </citation>
    <scope>NUCLEOTIDE SEQUENCE [LARGE SCALE GENOMIC DNA]</scope>
    <source>
        <strain evidence="1 2">DSM 436</strain>
    </source>
</reference>
<accession>A0A017SY46</accession>
<evidence type="ECO:0000313" key="1">
    <source>
        <dbReference type="EMBL" id="EYF01888.1"/>
    </source>
</evidence>
<evidence type="ECO:0000313" key="2">
    <source>
        <dbReference type="Proteomes" id="UP000019678"/>
    </source>
</evidence>
<name>A0A017SY46_9BACT</name>
<dbReference type="EMBL" id="ASRX01000069">
    <property type="protein sequence ID" value="EYF01888.1"/>
    <property type="molecule type" value="Genomic_DNA"/>
</dbReference>
<gene>
    <name evidence="1" type="ORF">CAP_7656</name>
</gene>